<accession>B4G9E6</accession>
<evidence type="ECO:0000313" key="2">
    <source>
        <dbReference type="EMBL" id="EDW28976.1"/>
    </source>
</evidence>
<evidence type="ECO:0000256" key="1">
    <source>
        <dbReference type="SAM" id="MobiDB-lite"/>
    </source>
</evidence>
<name>B4G9E6_DROPE</name>
<gene>
    <name evidence="2" type="primary">Dper\GL19468</name>
    <name evidence="2" type="ORF">Dper_GL19468</name>
</gene>
<dbReference type="AlphaFoldDB" id="B4G9E6"/>
<protein>
    <submittedName>
        <fullName evidence="2">GL19468</fullName>
    </submittedName>
</protein>
<dbReference type="EMBL" id="CH479180">
    <property type="protein sequence ID" value="EDW28976.1"/>
    <property type="molecule type" value="Genomic_DNA"/>
</dbReference>
<proteinExistence type="predicted"/>
<organism evidence="3">
    <name type="scientific">Drosophila persimilis</name>
    <name type="common">Fruit fly</name>
    <dbReference type="NCBI Taxonomy" id="7234"/>
    <lineage>
        <taxon>Eukaryota</taxon>
        <taxon>Metazoa</taxon>
        <taxon>Ecdysozoa</taxon>
        <taxon>Arthropoda</taxon>
        <taxon>Hexapoda</taxon>
        <taxon>Insecta</taxon>
        <taxon>Pterygota</taxon>
        <taxon>Neoptera</taxon>
        <taxon>Endopterygota</taxon>
        <taxon>Diptera</taxon>
        <taxon>Brachycera</taxon>
        <taxon>Muscomorpha</taxon>
        <taxon>Ephydroidea</taxon>
        <taxon>Drosophilidae</taxon>
        <taxon>Drosophila</taxon>
        <taxon>Sophophora</taxon>
    </lineage>
</organism>
<keyword evidence="3" id="KW-1185">Reference proteome</keyword>
<evidence type="ECO:0000313" key="3">
    <source>
        <dbReference type="Proteomes" id="UP000008744"/>
    </source>
</evidence>
<dbReference type="OMA" id="CHQSAEA"/>
<dbReference type="PROSITE" id="PS51257">
    <property type="entry name" value="PROKAR_LIPOPROTEIN"/>
    <property type="match status" value="1"/>
</dbReference>
<sequence length="144" mass="15613">MRLGGIGQGLVWVCFWNKDAGSNGCLTTAACHQSAEAAAAASSNGGSNSSSGSSSQQQQQQRASDRQANSFRLFTATETDTQSRPRMVGPRSLLSPLHSIPFDCSQSLQNGSTSPQLHSVINERYSQIQIHPQQQQQQQHQQQQ</sequence>
<dbReference type="HOGENOM" id="CLU_1798457_0_0_1"/>
<dbReference type="Proteomes" id="UP000008744">
    <property type="component" value="Unassembled WGS sequence"/>
</dbReference>
<feature type="compositionally biased region" description="Low complexity" evidence="1">
    <location>
        <begin position="36"/>
        <end position="70"/>
    </location>
</feature>
<feature type="compositionally biased region" description="Polar residues" evidence="1">
    <location>
        <begin position="104"/>
        <end position="119"/>
    </location>
</feature>
<feature type="region of interest" description="Disordered" evidence="1">
    <location>
        <begin position="36"/>
        <end position="144"/>
    </location>
</feature>
<reference evidence="2 3" key="1">
    <citation type="journal article" date="2007" name="Nature">
        <title>Evolution of genes and genomes on the Drosophila phylogeny.</title>
        <authorList>
            <consortium name="Drosophila 12 Genomes Consortium"/>
            <person name="Clark A.G."/>
            <person name="Eisen M.B."/>
            <person name="Smith D.R."/>
            <person name="Bergman C.M."/>
            <person name="Oliver B."/>
            <person name="Markow T.A."/>
            <person name="Kaufman T.C."/>
            <person name="Kellis M."/>
            <person name="Gelbart W."/>
            <person name="Iyer V.N."/>
            <person name="Pollard D.A."/>
            <person name="Sackton T.B."/>
            <person name="Larracuente A.M."/>
            <person name="Singh N.D."/>
            <person name="Abad J.P."/>
            <person name="Abt D.N."/>
            <person name="Adryan B."/>
            <person name="Aguade M."/>
            <person name="Akashi H."/>
            <person name="Anderson W.W."/>
            <person name="Aquadro C.F."/>
            <person name="Ardell D.H."/>
            <person name="Arguello R."/>
            <person name="Artieri C.G."/>
            <person name="Barbash D.A."/>
            <person name="Barker D."/>
            <person name="Barsanti P."/>
            <person name="Batterham P."/>
            <person name="Batzoglou S."/>
            <person name="Begun D."/>
            <person name="Bhutkar A."/>
            <person name="Blanco E."/>
            <person name="Bosak S.A."/>
            <person name="Bradley R.K."/>
            <person name="Brand A.D."/>
            <person name="Brent M.R."/>
            <person name="Brooks A.N."/>
            <person name="Brown R.H."/>
            <person name="Butlin R.K."/>
            <person name="Caggese C."/>
            <person name="Calvi B.R."/>
            <person name="Bernardo de Carvalho A."/>
            <person name="Caspi A."/>
            <person name="Castrezana S."/>
            <person name="Celniker S.E."/>
            <person name="Chang J.L."/>
            <person name="Chapple C."/>
            <person name="Chatterji S."/>
            <person name="Chinwalla A."/>
            <person name="Civetta A."/>
            <person name="Clifton S.W."/>
            <person name="Comeron J.M."/>
            <person name="Costello J.C."/>
            <person name="Coyne J.A."/>
            <person name="Daub J."/>
            <person name="David R.G."/>
            <person name="Delcher A.L."/>
            <person name="Delehaunty K."/>
            <person name="Do C.B."/>
            <person name="Ebling H."/>
            <person name="Edwards K."/>
            <person name="Eickbush T."/>
            <person name="Evans J.D."/>
            <person name="Filipski A."/>
            <person name="Findeiss S."/>
            <person name="Freyhult E."/>
            <person name="Fulton L."/>
            <person name="Fulton R."/>
            <person name="Garcia A.C."/>
            <person name="Gardiner A."/>
            <person name="Garfield D.A."/>
            <person name="Garvin B.E."/>
            <person name="Gibson G."/>
            <person name="Gilbert D."/>
            <person name="Gnerre S."/>
            <person name="Godfrey J."/>
            <person name="Good R."/>
            <person name="Gotea V."/>
            <person name="Gravely B."/>
            <person name="Greenberg A.J."/>
            <person name="Griffiths-Jones S."/>
            <person name="Gross S."/>
            <person name="Guigo R."/>
            <person name="Gustafson E.A."/>
            <person name="Haerty W."/>
            <person name="Hahn M.W."/>
            <person name="Halligan D.L."/>
            <person name="Halpern A.L."/>
            <person name="Halter G.M."/>
            <person name="Han M.V."/>
            <person name="Heger A."/>
            <person name="Hillier L."/>
            <person name="Hinrichs A.S."/>
            <person name="Holmes I."/>
            <person name="Hoskins R.A."/>
            <person name="Hubisz M.J."/>
            <person name="Hultmark D."/>
            <person name="Huntley M.A."/>
            <person name="Jaffe D.B."/>
            <person name="Jagadeeshan S."/>
            <person name="Jeck W.R."/>
            <person name="Johnson J."/>
            <person name="Jones C.D."/>
            <person name="Jordan W.C."/>
            <person name="Karpen G.H."/>
            <person name="Kataoka E."/>
            <person name="Keightley P.D."/>
            <person name="Kheradpour P."/>
            <person name="Kirkness E.F."/>
            <person name="Koerich L.B."/>
            <person name="Kristiansen K."/>
            <person name="Kudrna D."/>
            <person name="Kulathinal R.J."/>
            <person name="Kumar S."/>
            <person name="Kwok R."/>
            <person name="Lander E."/>
            <person name="Langley C.H."/>
            <person name="Lapoint R."/>
            <person name="Lazzaro B.P."/>
            <person name="Lee S.J."/>
            <person name="Levesque L."/>
            <person name="Li R."/>
            <person name="Lin C.F."/>
            <person name="Lin M.F."/>
            <person name="Lindblad-Toh K."/>
            <person name="Llopart A."/>
            <person name="Long M."/>
            <person name="Low L."/>
            <person name="Lozovsky E."/>
            <person name="Lu J."/>
            <person name="Luo M."/>
            <person name="Machado C.A."/>
            <person name="Makalowski W."/>
            <person name="Marzo M."/>
            <person name="Matsuda M."/>
            <person name="Matzkin L."/>
            <person name="McAllister B."/>
            <person name="McBride C.S."/>
            <person name="McKernan B."/>
            <person name="McKernan K."/>
            <person name="Mendez-Lago M."/>
            <person name="Minx P."/>
            <person name="Mollenhauer M.U."/>
            <person name="Montooth K."/>
            <person name="Mount S.M."/>
            <person name="Mu X."/>
            <person name="Myers E."/>
            <person name="Negre B."/>
            <person name="Newfeld S."/>
            <person name="Nielsen R."/>
            <person name="Noor M.A."/>
            <person name="O'Grady P."/>
            <person name="Pachter L."/>
            <person name="Papaceit M."/>
            <person name="Parisi M.J."/>
            <person name="Parisi M."/>
            <person name="Parts L."/>
            <person name="Pedersen J.S."/>
            <person name="Pesole G."/>
            <person name="Phillippy A.M."/>
            <person name="Ponting C.P."/>
            <person name="Pop M."/>
            <person name="Porcelli D."/>
            <person name="Powell J.R."/>
            <person name="Prohaska S."/>
            <person name="Pruitt K."/>
            <person name="Puig M."/>
            <person name="Quesneville H."/>
            <person name="Ram K.R."/>
            <person name="Rand D."/>
            <person name="Rasmussen M.D."/>
            <person name="Reed L.K."/>
            <person name="Reenan R."/>
            <person name="Reily A."/>
            <person name="Remington K.A."/>
            <person name="Rieger T.T."/>
            <person name="Ritchie M.G."/>
            <person name="Robin C."/>
            <person name="Rogers Y.H."/>
            <person name="Rohde C."/>
            <person name="Rozas J."/>
            <person name="Rubenfield M.J."/>
            <person name="Ruiz A."/>
            <person name="Russo S."/>
            <person name="Salzberg S.L."/>
            <person name="Sanchez-Gracia A."/>
            <person name="Saranga D.J."/>
            <person name="Sato H."/>
            <person name="Schaeffer S.W."/>
            <person name="Schatz M.C."/>
            <person name="Schlenke T."/>
            <person name="Schwartz R."/>
            <person name="Segarra C."/>
            <person name="Singh R.S."/>
            <person name="Sirot L."/>
            <person name="Sirota M."/>
            <person name="Sisneros N.B."/>
            <person name="Smith C.D."/>
            <person name="Smith T.F."/>
            <person name="Spieth J."/>
            <person name="Stage D.E."/>
            <person name="Stark A."/>
            <person name="Stephan W."/>
            <person name="Strausberg R.L."/>
            <person name="Strempel S."/>
            <person name="Sturgill D."/>
            <person name="Sutton G."/>
            <person name="Sutton G.G."/>
            <person name="Tao W."/>
            <person name="Teichmann S."/>
            <person name="Tobari Y.N."/>
            <person name="Tomimura Y."/>
            <person name="Tsolas J.M."/>
            <person name="Valente V.L."/>
            <person name="Venter E."/>
            <person name="Venter J.C."/>
            <person name="Vicario S."/>
            <person name="Vieira F.G."/>
            <person name="Vilella A.J."/>
            <person name="Villasante A."/>
            <person name="Walenz B."/>
            <person name="Wang J."/>
            <person name="Wasserman M."/>
            <person name="Watts T."/>
            <person name="Wilson D."/>
            <person name="Wilson R.K."/>
            <person name="Wing R.A."/>
            <person name="Wolfner M.F."/>
            <person name="Wong A."/>
            <person name="Wong G.K."/>
            <person name="Wu C.I."/>
            <person name="Wu G."/>
            <person name="Yamamoto D."/>
            <person name="Yang H.P."/>
            <person name="Yang S.P."/>
            <person name="Yorke J.A."/>
            <person name="Yoshida K."/>
            <person name="Zdobnov E."/>
            <person name="Zhang P."/>
            <person name="Zhang Y."/>
            <person name="Zimin A.V."/>
            <person name="Baldwin J."/>
            <person name="Abdouelleil A."/>
            <person name="Abdulkadir J."/>
            <person name="Abebe A."/>
            <person name="Abera B."/>
            <person name="Abreu J."/>
            <person name="Acer S.C."/>
            <person name="Aftuck L."/>
            <person name="Alexander A."/>
            <person name="An P."/>
            <person name="Anderson E."/>
            <person name="Anderson S."/>
            <person name="Arachi H."/>
            <person name="Azer M."/>
            <person name="Bachantsang P."/>
            <person name="Barry A."/>
            <person name="Bayul T."/>
            <person name="Berlin A."/>
            <person name="Bessette D."/>
            <person name="Bloom T."/>
            <person name="Blye J."/>
            <person name="Boguslavskiy L."/>
            <person name="Bonnet C."/>
            <person name="Boukhgalter B."/>
            <person name="Bourzgui I."/>
            <person name="Brown A."/>
            <person name="Cahill P."/>
            <person name="Channer S."/>
            <person name="Cheshatsang Y."/>
            <person name="Chuda L."/>
            <person name="Citroen M."/>
            <person name="Collymore A."/>
            <person name="Cooke P."/>
            <person name="Costello M."/>
            <person name="D'Aco K."/>
            <person name="Daza R."/>
            <person name="De Haan G."/>
            <person name="DeGray S."/>
            <person name="DeMaso C."/>
            <person name="Dhargay N."/>
            <person name="Dooley K."/>
            <person name="Dooley E."/>
            <person name="Doricent M."/>
            <person name="Dorje P."/>
            <person name="Dorjee K."/>
            <person name="Dupes A."/>
            <person name="Elong R."/>
            <person name="Falk J."/>
            <person name="Farina A."/>
            <person name="Faro S."/>
            <person name="Ferguson D."/>
            <person name="Fisher S."/>
            <person name="Foley C.D."/>
            <person name="Franke A."/>
            <person name="Friedrich D."/>
            <person name="Gadbois L."/>
            <person name="Gearin G."/>
            <person name="Gearin C.R."/>
            <person name="Giannoukos G."/>
            <person name="Goode T."/>
            <person name="Graham J."/>
            <person name="Grandbois E."/>
            <person name="Grewal S."/>
            <person name="Gyaltsen K."/>
            <person name="Hafez N."/>
            <person name="Hagos B."/>
            <person name="Hall J."/>
            <person name="Henson C."/>
            <person name="Hollinger A."/>
            <person name="Honan T."/>
            <person name="Huard M.D."/>
            <person name="Hughes L."/>
            <person name="Hurhula B."/>
            <person name="Husby M.E."/>
            <person name="Kamat A."/>
            <person name="Kanga B."/>
            <person name="Kashin S."/>
            <person name="Khazanovich D."/>
            <person name="Kisner P."/>
            <person name="Lance K."/>
            <person name="Lara M."/>
            <person name="Lee W."/>
            <person name="Lennon N."/>
            <person name="Letendre F."/>
            <person name="LeVine R."/>
            <person name="Lipovsky A."/>
            <person name="Liu X."/>
            <person name="Liu J."/>
            <person name="Liu S."/>
            <person name="Lokyitsang T."/>
            <person name="Lokyitsang Y."/>
            <person name="Lubonja R."/>
            <person name="Lui A."/>
            <person name="MacDonald P."/>
            <person name="Magnisalis V."/>
            <person name="Maru K."/>
            <person name="Matthews C."/>
            <person name="McCusker W."/>
            <person name="McDonough S."/>
            <person name="Mehta T."/>
            <person name="Meldrim J."/>
            <person name="Meneus L."/>
            <person name="Mihai O."/>
            <person name="Mihalev A."/>
            <person name="Mihova T."/>
            <person name="Mittelman R."/>
            <person name="Mlenga V."/>
            <person name="Montmayeur A."/>
            <person name="Mulrain L."/>
            <person name="Navidi A."/>
            <person name="Naylor J."/>
            <person name="Negash T."/>
            <person name="Nguyen T."/>
            <person name="Nguyen N."/>
            <person name="Nicol R."/>
            <person name="Norbu C."/>
            <person name="Norbu N."/>
            <person name="Novod N."/>
            <person name="O'Neill B."/>
            <person name="Osman S."/>
            <person name="Markiewicz E."/>
            <person name="Oyono O.L."/>
            <person name="Patti C."/>
            <person name="Phunkhang P."/>
            <person name="Pierre F."/>
            <person name="Priest M."/>
            <person name="Raghuraman S."/>
            <person name="Rege F."/>
            <person name="Reyes R."/>
            <person name="Rise C."/>
            <person name="Rogov P."/>
            <person name="Ross K."/>
            <person name="Ryan E."/>
            <person name="Settipalli S."/>
            <person name="Shea T."/>
            <person name="Sherpa N."/>
            <person name="Shi L."/>
            <person name="Shih D."/>
            <person name="Sparrow T."/>
            <person name="Spaulding J."/>
            <person name="Stalker J."/>
            <person name="Stange-Thomann N."/>
            <person name="Stavropoulos S."/>
            <person name="Stone C."/>
            <person name="Strader C."/>
            <person name="Tesfaye S."/>
            <person name="Thomson T."/>
            <person name="Thoulutsang Y."/>
            <person name="Thoulutsang D."/>
            <person name="Topham K."/>
            <person name="Topping I."/>
            <person name="Tsamla T."/>
            <person name="Vassiliev H."/>
            <person name="Vo A."/>
            <person name="Wangchuk T."/>
            <person name="Wangdi T."/>
            <person name="Weiand M."/>
            <person name="Wilkinson J."/>
            <person name="Wilson A."/>
            <person name="Yadav S."/>
            <person name="Young G."/>
            <person name="Yu Q."/>
            <person name="Zembek L."/>
            <person name="Zhong D."/>
            <person name="Zimmer A."/>
            <person name="Zwirko Z."/>
            <person name="Jaffe D.B."/>
            <person name="Alvarez P."/>
            <person name="Brockman W."/>
            <person name="Butler J."/>
            <person name="Chin C."/>
            <person name="Gnerre S."/>
            <person name="Grabherr M."/>
            <person name="Kleber M."/>
            <person name="Mauceli E."/>
            <person name="MacCallum I."/>
        </authorList>
    </citation>
    <scope>NUCLEOTIDE SEQUENCE [LARGE SCALE GENOMIC DNA]</scope>
    <source>
        <strain evidence="3">MSH-3 / Tucson 14011-0111.49</strain>
    </source>
</reference>
<feature type="compositionally biased region" description="Low complexity" evidence="1">
    <location>
        <begin position="127"/>
        <end position="144"/>
    </location>
</feature>